<name>A0AAN4W2Q5_9BACT</name>
<accession>A0AAN4W2Q5</accession>
<dbReference type="EMBL" id="BQKE01000003">
    <property type="protein sequence ID" value="GJM63799.1"/>
    <property type="molecule type" value="Genomic_DNA"/>
</dbReference>
<evidence type="ECO:0000256" key="1">
    <source>
        <dbReference type="SAM" id="SignalP"/>
    </source>
</evidence>
<dbReference type="Gene3D" id="2.130.10.10">
    <property type="entry name" value="YVTN repeat-like/Quinoprotein amine dehydrogenase"/>
    <property type="match status" value="1"/>
</dbReference>
<keyword evidence="1" id="KW-0732">Signal</keyword>
<dbReference type="Proteomes" id="UP001310022">
    <property type="component" value="Unassembled WGS sequence"/>
</dbReference>
<proteinExistence type="predicted"/>
<dbReference type="RefSeq" id="WP_338238913.1">
    <property type="nucleotide sequence ID" value="NZ_BQKE01000003.1"/>
</dbReference>
<keyword evidence="3" id="KW-1185">Reference proteome</keyword>
<feature type="chain" id="PRO_5042921702" evidence="1">
    <location>
        <begin position="20"/>
        <end position="754"/>
    </location>
</feature>
<gene>
    <name evidence="2" type="ORF">PEDI_43510</name>
</gene>
<protein>
    <submittedName>
        <fullName evidence="2">Uncharacterized protein</fullName>
    </submittedName>
</protein>
<dbReference type="SUPFAM" id="SSF63829">
    <property type="entry name" value="Calcium-dependent phosphotriesterase"/>
    <property type="match status" value="1"/>
</dbReference>
<reference evidence="2 3" key="1">
    <citation type="submission" date="2021-12" db="EMBL/GenBank/DDBJ databases">
        <title>Genome sequencing of bacteria with rrn-lacking chromosome and rrn-plasmid.</title>
        <authorList>
            <person name="Anda M."/>
            <person name="Iwasaki W."/>
        </authorList>
    </citation>
    <scope>NUCLEOTIDE SEQUENCE [LARGE SCALE GENOMIC DNA]</scope>
    <source>
        <strain evidence="2 3">NBRC 15940</strain>
    </source>
</reference>
<sequence length="754" mass="83663">MRRFMMAAVMLFAAWSSYAQEFKMRPYDVPWTVISKSYYLENGKAQKRALEEFDLLSDAAFAQNGDLFVVTSNGNVLKHTNGETTKLPASLIGEGNSMVSVAPNGNVWLADNESVIALDTEGKVKYEEFSSTEEDKFLANGFLMKNIMGLLAVNDGVYLSGEHYHKQVKKNGKEQGLVYGNALIFYDGENTKIYSYDYENVAKGLVETAGAIAQLCQTSDGKIYGILKSKIPLNKTDFNSELVYLKEGKLFKSAFSTGDANKKKSGMDKFSAALGGDLVSISKITPYQDNLLLGATTASIYSGNEDGWKKEFSFAEGERILAMKTNKQGEVWVATNWYIHQFKGEFKRDHPKFKVSEGLFTSAAANKVRKIAMDANGQPWFLEGNTSPIFKGPHLTDVETVISGQQMATFYSPVTTGKAGFEVIVESNSKAQDWTALKAMGEEGKSVNGLVYTIEKKYKANKLLQHKEGEVVEFDIPEAIDHVMEWEIDEEGKIWFRSNKGLYSFSNGQMTDELKGLDLKLAKGLKHVYPMQGGGFWARTSKGVMVKHADGKAEYFDKKNCDLPSFRIHDFTKAADGKVWLTYGKGLSSYDNGTWRHYGDEVKFLARAYGKFFKDASGEVYLGNGLGSFKLGADQWTKVDDGMGTGIVAAADGSQWLNTSKGPKLWANNEWTLPPYDQVLNSDCKMEQAFELNGQVILKWVKVVVDPNSTQAKQPAEPVKVEGLDEFGTTLLLKGNSIYPTTSGFMVYKPKEAL</sequence>
<dbReference type="InterPro" id="IPR015943">
    <property type="entry name" value="WD40/YVTN_repeat-like_dom_sf"/>
</dbReference>
<evidence type="ECO:0000313" key="3">
    <source>
        <dbReference type="Proteomes" id="UP001310022"/>
    </source>
</evidence>
<organism evidence="2 3">
    <name type="scientific">Persicobacter diffluens</name>
    <dbReference type="NCBI Taxonomy" id="981"/>
    <lineage>
        <taxon>Bacteria</taxon>
        <taxon>Pseudomonadati</taxon>
        <taxon>Bacteroidota</taxon>
        <taxon>Cytophagia</taxon>
        <taxon>Cytophagales</taxon>
        <taxon>Persicobacteraceae</taxon>
        <taxon>Persicobacter</taxon>
    </lineage>
</organism>
<comment type="caution">
    <text evidence="2">The sequence shown here is derived from an EMBL/GenBank/DDBJ whole genome shotgun (WGS) entry which is preliminary data.</text>
</comment>
<feature type="signal peptide" evidence="1">
    <location>
        <begin position="1"/>
        <end position="19"/>
    </location>
</feature>
<evidence type="ECO:0000313" key="2">
    <source>
        <dbReference type="EMBL" id="GJM63799.1"/>
    </source>
</evidence>
<dbReference type="AlphaFoldDB" id="A0AAN4W2Q5"/>